<dbReference type="AlphaFoldDB" id="A0A4Y2LTM7"/>
<dbReference type="OrthoDB" id="10388709at2759"/>
<organism evidence="1 2">
    <name type="scientific">Araneus ventricosus</name>
    <name type="common">Orbweaver spider</name>
    <name type="synonym">Epeira ventricosa</name>
    <dbReference type="NCBI Taxonomy" id="182803"/>
    <lineage>
        <taxon>Eukaryota</taxon>
        <taxon>Metazoa</taxon>
        <taxon>Ecdysozoa</taxon>
        <taxon>Arthropoda</taxon>
        <taxon>Chelicerata</taxon>
        <taxon>Arachnida</taxon>
        <taxon>Araneae</taxon>
        <taxon>Araneomorphae</taxon>
        <taxon>Entelegynae</taxon>
        <taxon>Araneoidea</taxon>
        <taxon>Araneidae</taxon>
        <taxon>Araneus</taxon>
    </lineage>
</organism>
<reference evidence="1 2" key="1">
    <citation type="journal article" date="2019" name="Sci. Rep.">
        <title>Orb-weaving spider Araneus ventricosus genome elucidates the spidroin gene catalogue.</title>
        <authorList>
            <person name="Kono N."/>
            <person name="Nakamura H."/>
            <person name="Ohtoshi R."/>
            <person name="Moran D.A.P."/>
            <person name="Shinohara A."/>
            <person name="Yoshida Y."/>
            <person name="Fujiwara M."/>
            <person name="Mori M."/>
            <person name="Tomita M."/>
            <person name="Arakawa K."/>
        </authorList>
    </citation>
    <scope>NUCLEOTIDE SEQUENCE [LARGE SCALE GENOMIC DNA]</scope>
</reference>
<keyword evidence="2" id="KW-1185">Reference proteome</keyword>
<accession>A0A4Y2LTM7</accession>
<dbReference type="Proteomes" id="UP000499080">
    <property type="component" value="Unassembled WGS sequence"/>
</dbReference>
<proteinExistence type="predicted"/>
<protein>
    <submittedName>
        <fullName evidence="1">Uncharacterized protein</fullName>
    </submittedName>
</protein>
<evidence type="ECO:0000313" key="2">
    <source>
        <dbReference type="Proteomes" id="UP000499080"/>
    </source>
</evidence>
<name>A0A4Y2LTM7_ARAVE</name>
<comment type="caution">
    <text evidence="1">The sequence shown here is derived from an EMBL/GenBank/DDBJ whole genome shotgun (WGS) entry which is preliminary data.</text>
</comment>
<evidence type="ECO:0000313" key="1">
    <source>
        <dbReference type="EMBL" id="GBN17403.1"/>
    </source>
</evidence>
<gene>
    <name evidence="1" type="ORF">AVEN_61820_1</name>
</gene>
<dbReference type="EMBL" id="BGPR01006252">
    <property type="protein sequence ID" value="GBN17403.1"/>
    <property type="molecule type" value="Genomic_DNA"/>
</dbReference>
<sequence>MKNAVAGRNSDLATLYDMLETKLRALENLGRTKEKFADFLEPLVESCLPESVAAWERSRISGVADDSTSQRSLEKLMSFLRHEVESEEIIKLARDGFVKNGGSFKRNKSADLDTTDTRTTVM</sequence>